<evidence type="ECO:0000313" key="2">
    <source>
        <dbReference type="Proteomes" id="UP001362999"/>
    </source>
</evidence>
<name>A0AAW0BVA1_9AGAR</name>
<organism evidence="1 2">
    <name type="scientific">Favolaschia claudopus</name>
    <dbReference type="NCBI Taxonomy" id="2862362"/>
    <lineage>
        <taxon>Eukaryota</taxon>
        <taxon>Fungi</taxon>
        <taxon>Dikarya</taxon>
        <taxon>Basidiomycota</taxon>
        <taxon>Agaricomycotina</taxon>
        <taxon>Agaricomycetes</taxon>
        <taxon>Agaricomycetidae</taxon>
        <taxon>Agaricales</taxon>
        <taxon>Marasmiineae</taxon>
        <taxon>Mycenaceae</taxon>
        <taxon>Favolaschia</taxon>
    </lineage>
</organism>
<dbReference type="AlphaFoldDB" id="A0AAW0BVA1"/>
<protein>
    <submittedName>
        <fullName evidence="1">Uncharacterized protein</fullName>
    </submittedName>
</protein>
<dbReference type="EMBL" id="JAWWNJ010000026">
    <property type="protein sequence ID" value="KAK7030017.1"/>
    <property type="molecule type" value="Genomic_DNA"/>
</dbReference>
<comment type="caution">
    <text evidence="1">The sequence shown here is derived from an EMBL/GenBank/DDBJ whole genome shotgun (WGS) entry which is preliminary data.</text>
</comment>
<dbReference type="Proteomes" id="UP001362999">
    <property type="component" value="Unassembled WGS sequence"/>
</dbReference>
<sequence length="93" mass="11204">MALSSVPWQTAAHTSFINRWAAVYEPFRTGNNLPLYWETMYDAYFDEFANEIDLDMLLSQINRTILKKRRRLYNAVMREVLVERARARRRARF</sequence>
<keyword evidence="2" id="KW-1185">Reference proteome</keyword>
<reference evidence="1 2" key="1">
    <citation type="journal article" date="2024" name="J Genomics">
        <title>Draft genome sequencing and assembly of Favolaschia claudopus CIRM-BRFM 2984 isolated from oak limbs.</title>
        <authorList>
            <person name="Navarro D."/>
            <person name="Drula E."/>
            <person name="Chaduli D."/>
            <person name="Cazenave R."/>
            <person name="Ahrendt S."/>
            <person name="Wang J."/>
            <person name="Lipzen A."/>
            <person name="Daum C."/>
            <person name="Barry K."/>
            <person name="Grigoriev I.V."/>
            <person name="Favel A."/>
            <person name="Rosso M.N."/>
            <person name="Martin F."/>
        </authorList>
    </citation>
    <scope>NUCLEOTIDE SEQUENCE [LARGE SCALE GENOMIC DNA]</scope>
    <source>
        <strain evidence="1 2">CIRM-BRFM 2984</strain>
    </source>
</reference>
<gene>
    <name evidence="1" type="ORF">R3P38DRAFT_3188956</name>
</gene>
<proteinExistence type="predicted"/>
<accession>A0AAW0BVA1</accession>
<evidence type="ECO:0000313" key="1">
    <source>
        <dbReference type="EMBL" id="KAK7030017.1"/>
    </source>
</evidence>